<dbReference type="Pfam" id="PF06485">
    <property type="entry name" value="Tab2-like_N"/>
    <property type="match status" value="1"/>
</dbReference>
<organism evidence="4">
    <name type="scientific">Aureoumbra lagunensis</name>
    <dbReference type="NCBI Taxonomy" id="44058"/>
    <lineage>
        <taxon>Eukaryota</taxon>
        <taxon>Sar</taxon>
        <taxon>Stramenopiles</taxon>
        <taxon>Ochrophyta</taxon>
        <taxon>Pelagophyceae</taxon>
        <taxon>Pelagomonadales</taxon>
        <taxon>Aureoumbra</taxon>
    </lineage>
</organism>
<feature type="domain" description="RNA-binding protein Tab2/Atab2 C-terminal" evidence="3">
    <location>
        <begin position="193"/>
        <end position="352"/>
    </location>
</feature>
<feature type="chain" id="PRO_5031426314" evidence="1">
    <location>
        <begin position="19"/>
        <end position="359"/>
    </location>
</feature>
<evidence type="ECO:0000259" key="2">
    <source>
        <dbReference type="Pfam" id="PF06485"/>
    </source>
</evidence>
<feature type="domain" description="RNA-binding protein Tab2-like N-terminal" evidence="2">
    <location>
        <begin position="58"/>
        <end position="163"/>
    </location>
</feature>
<dbReference type="GO" id="GO:0003723">
    <property type="term" value="F:RNA binding"/>
    <property type="evidence" value="ECO:0007669"/>
    <property type="project" value="InterPro"/>
</dbReference>
<dbReference type="PANTHER" id="PTHR34556">
    <property type="match status" value="1"/>
</dbReference>
<dbReference type="PANTHER" id="PTHR34556:SF2">
    <property type="entry name" value="PROTEIN TAB2 HOMOLOG, CHLOROPLASTIC"/>
    <property type="match status" value="1"/>
</dbReference>
<dbReference type="EMBL" id="HBIJ01015378">
    <property type="protein sequence ID" value="CAE0369506.1"/>
    <property type="molecule type" value="Transcribed_RNA"/>
</dbReference>
<proteinExistence type="predicted"/>
<evidence type="ECO:0000256" key="1">
    <source>
        <dbReference type="SAM" id="SignalP"/>
    </source>
</evidence>
<feature type="signal peptide" evidence="1">
    <location>
        <begin position="1"/>
        <end position="18"/>
    </location>
</feature>
<gene>
    <name evidence="4" type="ORF">ALAG00032_LOCUS10269</name>
</gene>
<dbReference type="AlphaFoldDB" id="A0A7S3JYX7"/>
<dbReference type="InterPro" id="IPR046760">
    <property type="entry name" value="Tab2-like_N"/>
</dbReference>
<keyword evidence="1" id="KW-0732">Signal</keyword>
<reference evidence="4" key="1">
    <citation type="submission" date="2021-01" db="EMBL/GenBank/DDBJ databases">
        <authorList>
            <person name="Corre E."/>
            <person name="Pelletier E."/>
            <person name="Niang G."/>
            <person name="Scheremetjew M."/>
            <person name="Finn R."/>
            <person name="Kale V."/>
            <person name="Holt S."/>
            <person name="Cochrane G."/>
            <person name="Meng A."/>
            <person name="Brown T."/>
            <person name="Cohen L."/>
        </authorList>
    </citation>
    <scope>NUCLEOTIDE SEQUENCE</scope>
    <source>
        <strain evidence="4">CCMP1510</strain>
    </source>
</reference>
<name>A0A7S3JYX7_9STRA</name>
<dbReference type="InterPro" id="IPR046761">
    <property type="entry name" value="Tab2-like_C"/>
</dbReference>
<protein>
    <submittedName>
        <fullName evidence="4">Uncharacterized protein</fullName>
    </submittedName>
</protein>
<evidence type="ECO:0000259" key="3">
    <source>
        <dbReference type="Pfam" id="PF20429"/>
    </source>
</evidence>
<evidence type="ECO:0000313" key="4">
    <source>
        <dbReference type="EMBL" id="CAE0369506.1"/>
    </source>
</evidence>
<sequence length="359" mass="39413">MIGFLFLVVSLAVRRINCLNLVSQIQQSHRIKIIRHSVEVRDTTLNTERSTIPISSEWELDCFSRPVLKDGKKLWELLVCDSNGQWQEVVELPASSVNSVKVREAIESVIAQAPVKPTVIKYFRRQMVNMLSIALGVTAQNRAGLRVLPSRTTHALFCWLEQRHRQVYPSMDGYDRSLSPAGVGDRPAALAGAASRLPDGLRGEQYAFVTLPLSEFLPGGGVTSDNVGVGRLIDAAEILQLNNPDLSPLDNCEDISSINVPGVAILSRRSEPLAMSLTAIELAAVRADSSTRQLVLDVGLDDSYLLARLDEGQRDEAAAFDKAKSQLNGLHFVVVQRPDDDEVAPAGFWLLRDVADLPV</sequence>
<dbReference type="Pfam" id="PF20429">
    <property type="entry name" value="Tab2-like_C"/>
    <property type="match status" value="1"/>
</dbReference>
<dbReference type="InterPro" id="IPR009472">
    <property type="entry name" value="Tab2-like"/>
</dbReference>
<accession>A0A7S3JYX7</accession>